<organism evidence="6 7">
    <name type="scientific">Thioflavicoccus mobilis 8321</name>
    <dbReference type="NCBI Taxonomy" id="765912"/>
    <lineage>
        <taxon>Bacteria</taxon>
        <taxon>Pseudomonadati</taxon>
        <taxon>Pseudomonadota</taxon>
        <taxon>Gammaproteobacteria</taxon>
        <taxon>Chromatiales</taxon>
        <taxon>Chromatiaceae</taxon>
        <taxon>Thioflavicoccus</taxon>
    </lineage>
</organism>
<dbReference type="GO" id="GO:0036009">
    <property type="term" value="F:protein-glutamine N-methyltransferase activity"/>
    <property type="evidence" value="ECO:0007669"/>
    <property type="project" value="UniProtKB-UniRule"/>
</dbReference>
<dbReference type="Pfam" id="PF05175">
    <property type="entry name" value="MTS"/>
    <property type="match status" value="1"/>
</dbReference>
<keyword evidence="3 4" id="KW-0949">S-adenosyl-L-methionine</keyword>
<dbReference type="PIRSF" id="PIRSF037167">
    <property type="entry name" value="Mtase_YfcB_prd"/>
    <property type="match status" value="1"/>
</dbReference>
<comment type="catalytic activity">
    <reaction evidence="4">
        <text>L-glutaminyl-[ribosomal protein uL3] + S-adenosyl-L-methionine = N(5)-methyl-L-glutaminyl-[ribosomal protein uL3] + S-adenosyl-L-homocysteine + H(+)</text>
        <dbReference type="Rhea" id="RHEA:45020"/>
        <dbReference type="Rhea" id="RHEA-COMP:11063"/>
        <dbReference type="Rhea" id="RHEA-COMP:11064"/>
        <dbReference type="ChEBI" id="CHEBI:15378"/>
        <dbReference type="ChEBI" id="CHEBI:30011"/>
        <dbReference type="ChEBI" id="CHEBI:57856"/>
        <dbReference type="ChEBI" id="CHEBI:59789"/>
        <dbReference type="ChEBI" id="CHEBI:61891"/>
        <dbReference type="EC" id="2.1.1.298"/>
    </reaction>
</comment>
<reference evidence="6 7" key="1">
    <citation type="submission" date="2011-09" db="EMBL/GenBank/DDBJ databases">
        <title>Complete sequence of chromosome of Thioflavicoccus mobilis 8321.</title>
        <authorList>
            <consortium name="US DOE Joint Genome Institute"/>
            <person name="Lucas S."/>
            <person name="Han J."/>
            <person name="Lapidus A."/>
            <person name="Cheng J.-F."/>
            <person name="Goodwin L."/>
            <person name="Pitluck S."/>
            <person name="Peters L."/>
            <person name="Ovchinnikova G."/>
            <person name="Lu M."/>
            <person name="Detter J.C."/>
            <person name="Han C."/>
            <person name="Tapia R."/>
            <person name="Land M."/>
            <person name="Hauser L."/>
            <person name="Kyrpides N."/>
            <person name="Ivanova N."/>
            <person name="Pagani I."/>
            <person name="Vogl K."/>
            <person name="Liu Z."/>
            <person name="Imhoff J."/>
            <person name="Thiel V."/>
            <person name="Frigaard N.-U."/>
            <person name="Bryant D."/>
            <person name="Woyke T."/>
        </authorList>
    </citation>
    <scope>NUCLEOTIDE SEQUENCE [LARGE SCALE GENOMIC DNA]</scope>
    <source>
        <strain evidence="6 7">8321</strain>
    </source>
</reference>
<evidence type="ECO:0000256" key="2">
    <source>
        <dbReference type="ARBA" id="ARBA00022679"/>
    </source>
</evidence>
<name>L0GV90_9GAMM</name>
<keyword evidence="7" id="KW-1185">Reference proteome</keyword>
<dbReference type="PANTHER" id="PTHR47806">
    <property type="entry name" value="50S RIBOSOMAL PROTEIN L3 GLUTAMINE METHYLTRANSFERASE"/>
    <property type="match status" value="1"/>
</dbReference>
<dbReference type="RefSeq" id="WP_015279433.1">
    <property type="nucleotide sequence ID" value="NC_019940.1"/>
</dbReference>
<dbReference type="GO" id="GO:0003676">
    <property type="term" value="F:nucleic acid binding"/>
    <property type="evidence" value="ECO:0007669"/>
    <property type="project" value="InterPro"/>
</dbReference>
<dbReference type="PROSITE" id="PS00092">
    <property type="entry name" value="N6_MTASE"/>
    <property type="match status" value="1"/>
</dbReference>
<keyword evidence="1 4" id="KW-0489">Methyltransferase</keyword>
<dbReference type="InterPro" id="IPR007848">
    <property type="entry name" value="Small_mtfrase_dom"/>
</dbReference>
<dbReference type="HAMAP" id="MF_02125">
    <property type="entry name" value="L3_methyltr_PrmB"/>
    <property type="match status" value="1"/>
</dbReference>
<dbReference type="KEGG" id="tmb:Thimo_0424"/>
<dbReference type="eggNOG" id="COG2890">
    <property type="taxonomic scope" value="Bacteria"/>
</dbReference>
<dbReference type="STRING" id="765912.Thimo_0424"/>
<dbReference type="GO" id="GO:0032259">
    <property type="term" value="P:methylation"/>
    <property type="evidence" value="ECO:0007669"/>
    <property type="project" value="UniProtKB-KW"/>
</dbReference>
<keyword evidence="2 4" id="KW-0808">Transferase</keyword>
<comment type="similarity">
    <text evidence="4">Belongs to the protein N5-glutamine methyltransferase family. PrmB subfamily.</text>
</comment>
<dbReference type="PANTHER" id="PTHR47806:SF1">
    <property type="entry name" value="RIBOSOMAL PROTEIN UL3 GLUTAMINE METHYLTRANSFERASE"/>
    <property type="match status" value="1"/>
</dbReference>
<proteinExistence type="inferred from homology"/>
<accession>L0GV90</accession>
<dbReference type="SUPFAM" id="SSF53335">
    <property type="entry name" value="S-adenosyl-L-methionine-dependent methyltransferases"/>
    <property type="match status" value="1"/>
</dbReference>
<gene>
    <name evidence="4" type="primary">prmB</name>
    <name evidence="6" type="ORF">Thimo_0424</name>
</gene>
<protein>
    <recommendedName>
        <fullName evidence="4">Ribosomal protein uL3 glutamine methyltransferase</fullName>
        <shortName evidence="4">uL3 MTase</shortName>
        <ecNumber evidence="4">2.1.1.298</ecNumber>
    </recommendedName>
    <alternativeName>
        <fullName evidence="4">N5-glutamine methyltransferase PrmB</fullName>
    </alternativeName>
</protein>
<evidence type="ECO:0000256" key="3">
    <source>
        <dbReference type="ARBA" id="ARBA00022691"/>
    </source>
</evidence>
<dbReference type="InterPro" id="IPR029063">
    <property type="entry name" value="SAM-dependent_MTases_sf"/>
</dbReference>
<dbReference type="EMBL" id="CP003051">
    <property type="protein sequence ID" value="AGA89285.1"/>
    <property type="molecule type" value="Genomic_DNA"/>
</dbReference>
<evidence type="ECO:0000313" key="6">
    <source>
        <dbReference type="EMBL" id="AGA89285.1"/>
    </source>
</evidence>
<dbReference type="HOGENOM" id="CLU_018398_5_1_6"/>
<dbReference type="NCBIfam" id="TIGR03533">
    <property type="entry name" value="L3_gln_methyl"/>
    <property type="match status" value="1"/>
</dbReference>
<sequence length="308" mass="33116">MTGQPEGLISIQDFIRWGASRFNEAGLFFGHGCDNALDEAAELVLSALHLPADFPGAYRDCRLTPDERGAVAALIERRVRERCPVAYLTRRARFAGLDFLVTEDVLVPRSPLAELVEDGFAPWLDPEQIGRVLDLGTGSGCIGIAAAVYLPEASVDLVDVSPRALVVAAANVARFDLAERVRVIESDLFSALAGQCYDLIVSNPPYVAVEELSALPAEYHAEPGLALAGGDDGLDLVREILRQAAEHLTPHGVLICEVGSSAEALEWQFPEVPFTWLEFARGGDGVFLLTREQLVAYAASFAGAGRLA</sequence>
<dbReference type="EC" id="2.1.1.298" evidence="4"/>
<evidence type="ECO:0000256" key="1">
    <source>
        <dbReference type="ARBA" id="ARBA00022603"/>
    </source>
</evidence>
<dbReference type="AlphaFoldDB" id="L0GV90"/>
<dbReference type="InterPro" id="IPR004556">
    <property type="entry name" value="HemK-like"/>
</dbReference>
<dbReference type="InterPro" id="IPR002052">
    <property type="entry name" value="DNA_methylase_N6_adenine_CS"/>
</dbReference>
<dbReference type="GO" id="GO:0005840">
    <property type="term" value="C:ribosome"/>
    <property type="evidence" value="ECO:0007669"/>
    <property type="project" value="UniProtKB-KW"/>
</dbReference>
<keyword evidence="6" id="KW-0689">Ribosomal protein</keyword>
<evidence type="ECO:0000313" key="7">
    <source>
        <dbReference type="Proteomes" id="UP000010816"/>
    </source>
</evidence>
<evidence type="ECO:0000259" key="5">
    <source>
        <dbReference type="Pfam" id="PF05175"/>
    </source>
</evidence>
<evidence type="ECO:0000256" key="4">
    <source>
        <dbReference type="HAMAP-Rule" id="MF_02125"/>
    </source>
</evidence>
<feature type="domain" description="Methyltransferase small" evidence="5">
    <location>
        <begin position="124"/>
        <end position="210"/>
    </location>
</feature>
<dbReference type="InterPro" id="IPR017127">
    <property type="entry name" value="Ribosome_uL3_MTase"/>
</dbReference>
<dbReference type="CDD" id="cd02440">
    <property type="entry name" value="AdoMet_MTases"/>
    <property type="match status" value="1"/>
</dbReference>
<dbReference type="NCBIfam" id="TIGR00536">
    <property type="entry name" value="hemK_fam"/>
    <property type="match status" value="1"/>
</dbReference>
<dbReference type="GO" id="GO:0005829">
    <property type="term" value="C:cytosol"/>
    <property type="evidence" value="ECO:0007669"/>
    <property type="project" value="TreeGrafter"/>
</dbReference>
<dbReference type="Gene3D" id="3.40.50.150">
    <property type="entry name" value="Vaccinia Virus protein VP39"/>
    <property type="match status" value="1"/>
</dbReference>
<keyword evidence="6" id="KW-0687">Ribonucleoprotein</keyword>
<dbReference type="PATRIC" id="fig|765912.4.peg.410"/>
<dbReference type="Proteomes" id="UP000010816">
    <property type="component" value="Chromosome"/>
</dbReference>
<dbReference type="OrthoDB" id="9800643at2"/>
<comment type="function">
    <text evidence="4">Methylates ribosomal protein uL3 on a specific glutamine residue.</text>
</comment>
<dbReference type="Gene3D" id="1.10.8.10">
    <property type="entry name" value="DNA helicase RuvA subunit, C-terminal domain"/>
    <property type="match status" value="1"/>
</dbReference>